<keyword evidence="2" id="KW-0812">Transmembrane</keyword>
<keyword evidence="2" id="KW-0472">Membrane</keyword>
<feature type="region of interest" description="Disordered" evidence="1">
    <location>
        <begin position="148"/>
        <end position="180"/>
    </location>
</feature>
<comment type="caution">
    <text evidence="3">The sequence shown here is derived from an EMBL/GenBank/DDBJ whole genome shotgun (WGS) entry which is preliminary data.</text>
</comment>
<feature type="transmembrane region" description="Helical" evidence="2">
    <location>
        <begin position="311"/>
        <end position="335"/>
    </location>
</feature>
<reference evidence="3 4" key="1">
    <citation type="submission" date="2016-07" db="EMBL/GenBank/DDBJ databases">
        <title>Pervasive Adenine N6-methylation of Active Genes in Fungi.</title>
        <authorList>
            <consortium name="DOE Joint Genome Institute"/>
            <person name="Mondo S.J."/>
            <person name="Dannebaum R.O."/>
            <person name="Kuo R.C."/>
            <person name="Labutti K."/>
            <person name="Haridas S."/>
            <person name="Kuo A."/>
            <person name="Salamov A."/>
            <person name="Ahrendt S.R."/>
            <person name="Lipzen A."/>
            <person name="Sullivan W."/>
            <person name="Andreopoulos W.B."/>
            <person name="Clum A."/>
            <person name="Lindquist E."/>
            <person name="Daum C."/>
            <person name="Ramamoorthy G.K."/>
            <person name="Gryganskyi A."/>
            <person name="Culley D."/>
            <person name="Magnuson J.K."/>
            <person name="James T.Y."/>
            <person name="O'Malley M.A."/>
            <person name="Stajich J.E."/>
            <person name="Spatafora J.W."/>
            <person name="Visel A."/>
            <person name="Grigoriev I.V."/>
        </authorList>
    </citation>
    <scope>NUCLEOTIDE SEQUENCE [LARGE SCALE GENOMIC DNA]</scope>
    <source>
        <strain evidence="3 4">NRRL 3301</strain>
    </source>
</reference>
<feature type="transmembrane region" description="Helical" evidence="2">
    <location>
        <begin position="279"/>
        <end position="299"/>
    </location>
</feature>
<evidence type="ECO:0008006" key="5">
    <source>
        <dbReference type="Google" id="ProtNLM"/>
    </source>
</evidence>
<accession>A0A1X2GAZ3</accession>
<dbReference type="EMBL" id="MCGT01000026">
    <property type="protein sequence ID" value="ORX49524.1"/>
    <property type="molecule type" value="Genomic_DNA"/>
</dbReference>
<evidence type="ECO:0000256" key="1">
    <source>
        <dbReference type="SAM" id="MobiDB-lite"/>
    </source>
</evidence>
<dbReference type="Gene3D" id="1.10.167.10">
    <property type="entry name" value="Regulator of G-protein Signalling 4, domain 2"/>
    <property type="match status" value="1"/>
</dbReference>
<gene>
    <name evidence="3" type="ORF">DM01DRAFT_1338195</name>
</gene>
<feature type="compositionally biased region" description="Low complexity" evidence="1">
    <location>
        <begin position="107"/>
        <end position="121"/>
    </location>
</feature>
<evidence type="ECO:0000313" key="4">
    <source>
        <dbReference type="Proteomes" id="UP000242146"/>
    </source>
</evidence>
<dbReference type="GO" id="GO:0008104">
    <property type="term" value="P:intracellular protein localization"/>
    <property type="evidence" value="ECO:0007669"/>
    <property type="project" value="TreeGrafter"/>
</dbReference>
<dbReference type="PANTHER" id="PTHR13155">
    <property type="entry name" value="A-KINASE ANCHOR PROTEINS"/>
    <property type="match status" value="1"/>
</dbReference>
<evidence type="ECO:0000256" key="2">
    <source>
        <dbReference type="SAM" id="Phobius"/>
    </source>
</evidence>
<feature type="compositionally biased region" description="Low complexity" evidence="1">
    <location>
        <begin position="160"/>
        <end position="180"/>
    </location>
</feature>
<feature type="transmembrane region" description="Helical" evidence="2">
    <location>
        <begin position="363"/>
        <end position="385"/>
    </location>
</feature>
<dbReference type="OrthoDB" id="5876363at2759"/>
<dbReference type="Proteomes" id="UP000242146">
    <property type="component" value="Unassembled WGS sequence"/>
</dbReference>
<keyword evidence="2" id="KW-1133">Transmembrane helix</keyword>
<dbReference type="SUPFAM" id="SSF48097">
    <property type="entry name" value="Regulator of G-protein signaling, RGS"/>
    <property type="match status" value="1"/>
</dbReference>
<dbReference type="InterPro" id="IPR052246">
    <property type="entry name" value="Cell_Polariz_PKAAnc"/>
</dbReference>
<name>A0A1X2GAZ3_9FUNG</name>
<organism evidence="3 4">
    <name type="scientific">Hesseltinella vesiculosa</name>
    <dbReference type="NCBI Taxonomy" id="101127"/>
    <lineage>
        <taxon>Eukaryota</taxon>
        <taxon>Fungi</taxon>
        <taxon>Fungi incertae sedis</taxon>
        <taxon>Mucoromycota</taxon>
        <taxon>Mucoromycotina</taxon>
        <taxon>Mucoromycetes</taxon>
        <taxon>Mucorales</taxon>
        <taxon>Cunninghamellaceae</taxon>
        <taxon>Hesseltinella</taxon>
    </lineage>
</organism>
<feature type="region of interest" description="Disordered" evidence="1">
    <location>
        <begin position="83"/>
        <end position="134"/>
    </location>
</feature>
<proteinExistence type="predicted"/>
<dbReference type="InterPro" id="IPR036305">
    <property type="entry name" value="RGS_sf"/>
</dbReference>
<dbReference type="PANTHER" id="PTHR13155:SF1">
    <property type="entry name" value="A-KINASE ANCHOR PROTEIN 10, MITOCHONDRIAL"/>
    <property type="match status" value="1"/>
</dbReference>
<evidence type="ECO:0000313" key="3">
    <source>
        <dbReference type="EMBL" id="ORX49524.1"/>
    </source>
</evidence>
<dbReference type="AlphaFoldDB" id="A0A1X2GAZ3"/>
<dbReference type="GO" id="GO:0005886">
    <property type="term" value="C:plasma membrane"/>
    <property type="evidence" value="ECO:0007669"/>
    <property type="project" value="TreeGrafter"/>
</dbReference>
<protein>
    <recommendedName>
        <fullName evidence="5">RGS domain-containing protein</fullName>
    </recommendedName>
</protein>
<dbReference type="InterPro" id="IPR044926">
    <property type="entry name" value="RGS_subdomain_2"/>
</dbReference>
<keyword evidence="4" id="KW-1185">Reference proteome</keyword>
<sequence length="388" mass="44613">MEKIHHYHGDEAPPFHWTTPSREFMTHVLEQLPTLDDVLQRQSRPPVCLYNYYIVLRDRLHMETLLDFWLDVQQAEVLHRRYMRQQQRKKSQADKKLRQMSPVSPISPYNSAHSASSLSIPSPRPTSPHPSSLASEPEILTHMLLMHAHRPPPHQPPTTYPTKRSTTTTMGSQSSATTSTSALPHLLHQPTQMDMIDAVERIYLRYIVPHAEKELHALPLALRDQITRTFADKSQTLEDPKVFAPAKRYVHIVLESSFSLFLRYKVFMNLTLPQQLARLVIGLIALLLGLTLEFSLIFLDIMPWSKRLWGIIPLTIAIYCLCSSITGLDPMWVLVFNVSETTTLKFNAIKQVKVRQILRKRSLFLSLVMLSLILLLLVIFCSVPGHRL</sequence>